<dbReference type="PROSITE" id="PS50066">
    <property type="entry name" value="MADS_BOX_2"/>
    <property type="match status" value="1"/>
</dbReference>
<dbReference type="CDD" id="cd00120">
    <property type="entry name" value="MADS"/>
    <property type="match status" value="1"/>
</dbReference>
<dbReference type="InterPro" id="IPR036879">
    <property type="entry name" value="TF_MADSbox_sf"/>
</dbReference>
<dbReference type="SMART" id="SM00432">
    <property type="entry name" value="MADS"/>
    <property type="match status" value="1"/>
</dbReference>
<dbReference type="EMBL" id="CAMAPE010000054">
    <property type="protein sequence ID" value="CAH9111540.1"/>
    <property type="molecule type" value="Genomic_DNA"/>
</dbReference>
<evidence type="ECO:0000259" key="6">
    <source>
        <dbReference type="PROSITE" id="PS50066"/>
    </source>
</evidence>
<dbReference type="GO" id="GO:0003677">
    <property type="term" value="F:DNA binding"/>
    <property type="evidence" value="ECO:0007669"/>
    <property type="project" value="UniProtKB-KW"/>
</dbReference>
<evidence type="ECO:0000256" key="2">
    <source>
        <dbReference type="ARBA" id="ARBA00023015"/>
    </source>
</evidence>
<evidence type="ECO:0000313" key="7">
    <source>
        <dbReference type="EMBL" id="CAH9111540.1"/>
    </source>
</evidence>
<dbReference type="OrthoDB" id="1278616at2759"/>
<keyword evidence="8" id="KW-1185">Reference proteome</keyword>
<dbReference type="AlphaFoldDB" id="A0A9P0ZRF4"/>
<dbReference type="InterPro" id="IPR002100">
    <property type="entry name" value="TF_MADSbox"/>
</dbReference>
<accession>A0A9P0ZRF4</accession>
<feature type="domain" description="MADS-box" evidence="6">
    <location>
        <begin position="1"/>
        <end position="44"/>
    </location>
</feature>
<keyword evidence="3" id="KW-0238">DNA-binding</keyword>
<comment type="caution">
    <text evidence="7">The sequence shown here is derived from an EMBL/GenBank/DDBJ whole genome shotgun (WGS) entry which is preliminary data.</text>
</comment>
<sequence>MCFSKRRTGLFKKASDLCRLFPGVKVAAVVFSPAGKPYVYGDPTGILESQQQEQGGGSPLCALFPSPLSGDAGENTAWNSGGPLADEDIEDVIRGVQLQGGCPPQYPSPSSVLAGGGGRVICEPCCYSPIEETLNTPWEDDWLISGEDMGSMIRELQPQQGGGHAFPEYSSPPSSVLASDHLISEPCCYSPIGKETLNTPWKDDWLISGEDIGSMIPELQPQQGSGPAFPEYSSLPSSVPGDHLISGSSVQPEILREEDVGSMLEELFW</sequence>
<evidence type="ECO:0000256" key="5">
    <source>
        <dbReference type="ARBA" id="ARBA00023242"/>
    </source>
</evidence>
<dbReference type="Proteomes" id="UP001152484">
    <property type="component" value="Unassembled WGS sequence"/>
</dbReference>
<keyword evidence="4" id="KW-0804">Transcription</keyword>
<dbReference type="Pfam" id="PF00319">
    <property type="entry name" value="SRF-TF"/>
    <property type="match status" value="1"/>
</dbReference>
<keyword evidence="2" id="KW-0805">Transcription regulation</keyword>
<gene>
    <name evidence="7" type="ORF">CEURO_LOCUS19296</name>
</gene>
<evidence type="ECO:0000256" key="3">
    <source>
        <dbReference type="ARBA" id="ARBA00023125"/>
    </source>
</evidence>
<evidence type="ECO:0000313" key="8">
    <source>
        <dbReference type="Proteomes" id="UP001152484"/>
    </source>
</evidence>
<organism evidence="7 8">
    <name type="scientific">Cuscuta europaea</name>
    <name type="common">European dodder</name>
    <dbReference type="NCBI Taxonomy" id="41803"/>
    <lineage>
        <taxon>Eukaryota</taxon>
        <taxon>Viridiplantae</taxon>
        <taxon>Streptophyta</taxon>
        <taxon>Embryophyta</taxon>
        <taxon>Tracheophyta</taxon>
        <taxon>Spermatophyta</taxon>
        <taxon>Magnoliopsida</taxon>
        <taxon>eudicotyledons</taxon>
        <taxon>Gunneridae</taxon>
        <taxon>Pentapetalae</taxon>
        <taxon>asterids</taxon>
        <taxon>lamiids</taxon>
        <taxon>Solanales</taxon>
        <taxon>Convolvulaceae</taxon>
        <taxon>Cuscuteae</taxon>
        <taxon>Cuscuta</taxon>
        <taxon>Cuscuta subgen. Cuscuta</taxon>
    </lineage>
</organism>
<dbReference type="GO" id="GO:0046983">
    <property type="term" value="F:protein dimerization activity"/>
    <property type="evidence" value="ECO:0007669"/>
    <property type="project" value="InterPro"/>
</dbReference>
<protein>
    <recommendedName>
        <fullName evidence="6">MADS-box domain-containing protein</fullName>
    </recommendedName>
</protein>
<comment type="subcellular location">
    <subcellularLocation>
        <location evidence="1">Nucleus</location>
    </subcellularLocation>
</comment>
<proteinExistence type="predicted"/>
<dbReference type="GO" id="GO:0005634">
    <property type="term" value="C:nucleus"/>
    <property type="evidence" value="ECO:0007669"/>
    <property type="project" value="UniProtKB-SubCell"/>
</dbReference>
<keyword evidence="5" id="KW-0539">Nucleus</keyword>
<evidence type="ECO:0000256" key="4">
    <source>
        <dbReference type="ARBA" id="ARBA00023163"/>
    </source>
</evidence>
<name>A0A9P0ZRF4_CUSEU</name>
<dbReference type="SUPFAM" id="SSF55455">
    <property type="entry name" value="SRF-like"/>
    <property type="match status" value="1"/>
</dbReference>
<dbReference type="Gene3D" id="3.40.1810.10">
    <property type="entry name" value="Transcription factor, MADS-box"/>
    <property type="match status" value="1"/>
</dbReference>
<reference evidence="7" key="1">
    <citation type="submission" date="2022-07" db="EMBL/GenBank/DDBJ databases">
        <authorList>
            <person name="Macas J."/>
            <person name="Novak P."/>
            <person name="Neumann P."/>
        </authorList>
    </citation>
    <scope>NUCLEOTIDE SEQUENCE</scope>
</reference>
<evidence type="ECO:0000256" key="1">
    <source>
        <dbReference type="ARBA" id="ARBA00004123"/>
    </source>
</evidence>